<gene>
    <name evidence="2" type="ORF">ORAREDHAP_LOCUS7038</name>
</gene>
<keyword evidence="1" id="KW-0812">Transmembrane</keyword>
<dbReference type="Proteomes" id="UP000507245">
    <property type="component" value="Unassembled WGS sequence"/>
</dbReference>
<keyword evidence="3" id="KW-1185">Reference proteome</keyword>
<dbReference type="AlphaFoldDB" id="A0A6J5W1Y9"/>
<feature type="transmembrane region" description="Helical" evidence="1">
    <location>
        <begin position="332"/>
        <end position="349"/>
    </location>
</feature>
<organism evidence="2 3">
    <name type="scientific">Prunus armeniaca</name>
    <name type="common">Apricot</name>
    <name type="synonym">Armeniaca vulgaris</name>
    <dbReference type="NCBI Taxonomy" id="36596"/>
    <lineage>
        <taxon>Eukaryota</taxon>
        <taxon>Viridiplantae</taxon>
        <taxon>Streptophyta</taxon>
        <taxon>Embryophyta</taxon>
        <taxon>Tracheophyta</taxon>
        <taxon>Spermatophyta</taxon>
        <taxon>Magnoliopsida</taxon>
        <taxon>eudicotyledons</taxon>
        <taxon>Gunneridae</taxon>
        <taxon>Pentapetalae</taxon>
        <taxon>rosids</taxon>
        <taxon>fabids</taxon>
        <taxon>Rosales</taxon>
        <taxon>Rosaceae</taxon>
        <taxon>Amygdaloideae</taxon>
        <taxon>Amygdaleae</taxon>
        <taxon>Prunus</taxon>
    </lineage>
</organism>
<keyword evidence="1" id="KW-1133">Transmembrane helix</keyword>
<accession>A0A6J5W1Y9</accession>
<evidence type="ECO:0000313" key="3">
    <source>
        <dbReference type="Proteomes" id="UP000507245"/>
    </source>
</evidence>
<dbReference type="OrthoDB" id="1714680at2759"/>
<name>A0A6J5W1Y9_PRUAR</name>
<evidence type="ECO:0000256" key="1">
    <source>
        <dbReference type="SAM" id="Phobius"/>
    </source>
</evidence>
<evidence type="ECO:0000313" key="2">
    <source>
        <dbReference type="EMBL" id="CAB4295610.1"/>
    </source>
</evidence>
<keyword evidence="1" id="KW-0472">Membrane</keyword>
<reference evidence="3" key="1">
    <citation type="journal article" date="2020" name="Genome Biol.">
        <title>Gamete binning: chromosome-level and haplotype-resolved genome assembly enabled by high-throughput single-cell sequencing of gamete genomes.</title>
        <authorList>
            <person name="Campoy J.A."/>
            <person name="Sun H."/>
            <person name="Goel M."/>
            <person name="Jiao W.-B."/>
            <person name="Folz-Donahue K."/>
            <person name="Wang N."/>
            <person name="Rubio M."/>
            <person name="Liu C."/>
            <person name="Kukat C."/>
            <person name="Ruiz D."/>
            <person name="Huettel B."/>
            <person name="Schneeberger K."/>
        </authorList>
    </citation>
    <scope>NUCLEOTIDE SEQUENCE [LARGE SCALE GENOMIC DNA]</scope>
    <source>
        <strain evidence="3">cv. Rojo Pasion</strain>
    </source>
</reference>
<sequence length="394" mass="44440">MHPRAGYTCLNRSTRGRLSFEAGPAKMGPLAGKKGLVGYHVGTFGGKRKPSLPLRSTHRNLRNALGLLSSDIPFLSVNWGPLILNIQRTDGRGSIGLKVSGSVECAPLTSAQKLNGTINFLLPTRGGAFAKQNRIATHPRKKRVDHHSLDKRTESLRGVYLPPNHCPIRQREPYDWKVWNTAVEWDCRERDVKNRILNKKESKETKSVLCVHLRRSLQLDCKIDNNYLTTLWHVFVRENRGHRFLILSPFDPSSELLGIAGVLYLPITASNNLLFALALSFTELVHKQQKGFWVCSEEQRVKGGCVERFMSASFALAVIGALLKLWILTSSSFSACLAICFMLLCWFRQRLNPVISSVSMSLRPKRTCSGLQYFGAFHIKRFSFLFLFLRGDLT</sequence>
<proteinExistence type="predicted"/>
<dbReference type="EMBL" id="CAEKKB010000001">
    <property type="protein sequence ID" value="CAB4295610.1"/>
    <property type="molecule type" value="Genomic_DNA"/>
</dbReference>
<protein>
    <submittedName>
        <fullName evidence="2">Uncharacterized protein</fullName>
    </submittedName>
</protein>